<feature type="signal peptide" evidence="3">
    <location>
        <begin position="1"/>
        <end position="19"/>
    </location>
</feature>
<name>G2PLI5_ALLRU</name>
<dbReference type="STRING" id="886377.Murru_0970"/>
<keyword evidence="2" id="KW-0812">Transmembrane</keyword>
<dbReference type="PANTHER" id="PTHR30373">
    <property type="entry name" value="UPF0603 PROTEIN YGCG"/>
    <property type="match status" value="1"/>
</dbReference>
<keyword evidence="2" id="KW-1133">Transmembrane helix</keyword>
<dbReference type="HOGENOM" id="CLU_035211_0_1_10"/>
<feature type="domain" description="TPM" evidence="4">
    <location>
        <begin position="30"/>
        <end position="153"/>
    </location>
</feature>
<feature type="compositionally biased region" description="Low complexity" evidence="1">
    <location>
        <begin position="310"/>
        <end position="330"/>
    </location>
</feature>
<organism evidence="5 6">
    <name type="scientific">Allomuricauda ruestringensis (strain DSM 13258 / CIP 107369 / LMG 19739 / B1)</name>
    <name type="common">Muricauda ruestringensis</name>
    <dbReference type="NCBI Taxonomy" id="886377"/>
    <lineage>
        <taxon>Bacteria</taxon>
        <taxon>Pseudomonadati</taxon>
        <taxon>Bacteroidota</taxon>
        <taxon>Flavobacteriia</taxon>
        <taxon>Flavobacteriales</taxon>
        <taxon>Flavobacteriaceae</taxon>
        <taxon>Flagellimonas</taxon>
    </lineage>
</organism>
<reference evidence="6" key="1">
    <citation type="submission" date="2011-08" db="EMBL/GenBank/DDBJ databases">
        <title>The complete genome of Muricauda ruestringensis DSM 13258.</title>
        <authorList>
            <person name="Lucas S."/>
            <person name="Han J."/>
            <person name="Lapidus A."/>
            <person name="Bruce D."/>
            <person name="Goodwin L."/>
            <person name="Pitluck S."/>
            <person name="Peters L."/>
            <person name="Kyrpides N."/>
            <person name="Mavromatis K."/>
            <person name="Ivanova N."/>
            <person name="Ovchinnikova G."/>
            <person name="Teshima H."/>
            <person name="Detter J.C."/>
            <person name="Tapia R."/>
            <person name="Han C."/>
            <person name="Land M."/>
            <person name="Hauser L."/>
            <person name="Markowitz V."/>
            <person name="Cheng J.-F."/>
            <person name="Hugenholtz P."/>
            <person name="Woyke T."/>
            <person name="Wu D."/>
            <person name="Spring S."/>
            <person name="Schroeder M."/>
            <person name="Brambilla E."/>
            <person name="Klenk H.-P."/>
            <person name="Eisen J.A."/>
        </authorList>
    </citation>
    <scope>NUCLEOTIDE SEQUENCE [LARGE SCALE GENOMIC DNA]</scope>
    <source>
        <strain evidence="6">DSM 13258 / LMG 19739 / B1</strain>
    </source>
</reference>
<protein>
    <recommendedName>
        <fullName evidence="4">TPM domain-containing protein</fullName>
    </recommendedName>
</protein>
<reference evidence="5 6" key="2">
    <citation type="journal article" date="2012" name="Stand. Genomic Sci.">
        <title>Complete genome sequence of the facultatively anaerobic, appendaged bacterium Muricauda ruestringensis type strain (B1(T)).</title>
        <authorList>
            <person name="Huntemann M."/>
            <person name="Teshima H."/>
            <person name="Lapidus A."/>
            <person name="Nolan M."/>
            <person name="Lucas S."/>
            <person name="Hammon N."/>
            <person name="Deshpande S."/>
            <person name="Cheng J.F."/>
            <person name="Tapia R."/>
            <person name="Goodwin L.A."/>
            <person name="Pitluck S."/>
            <person name="Liolios K."/>
            <person name="Pagani I."/>
            <person name="Ivanova N."/>
            <person name="Mavromatis K."/>
            <person name="Mikhailova N."/>
            <person name="Pati A."/>
            <person name="Chen A."/>
            <person name="Palaniappan K."/>
            <person name="Land M."/>
            <person name="Hauser L."/>
            <person name="Pan C."/>
            <person name="Brambilla E.M."/>
            <person name="Rohde M."/>
            <person name="Spring S."/>
            <person name="Goker M."/>
            <person name="Detter J.C."/>
            <person name="Bristow J."/>
            <person name="Eisen J.A."/>
            <person name="Markowitz V."/>
            <person name="Hugenholtz P."/>
            <person name="Kyrpides N.C."/>
            <person name="Klenk H.P."/>
            <person name="Woyke T."/>
        </authorList>
    </citation>
    <scope>NUCLEOTIDE SEQUENCE [LARGE SCALE GENOMIC DNA]</scope>
    <source>
        <strain evidence="6">DSM 13258 / LMG 19739 / B1</strain>
    </source>
</reference>
<keyword evidence="3" id="KW-0732">Signal</keyword>
<keyword evidence="2" id="KW-0472">Membrane</keyword>
<evidence type="ECO:0000313" key="6">
    <source>
        <dbReference type="Proteomes" id="UP000008908"/>
    </source>
</evidence>
<dbReference type="OrthoDB" id="9810918at2"/>
<sequence>MLKAKLFGLLFLIFSLCFAQKGHPNLTEIVTDNAKIFTQPQLEALRTKLYQFESETTNQLVILTIDELGNETIEQYALEVFNQNKLGQEGKDNGILILFSKLDREVRIEVGYGLEPYITDAVASRIIRNTMIPRFKEENYFDGINLATDQIIEFLNNPEALEEFKAEIEAEAEMPWWMLVVIGLFLLMFVAAGGFVLYKGYSTLIEIIRGMFIGKLAVVKGVLMAAFMVLPLIFGLVFIGMPLFFMALLLGFDDLFSGLAKDFTWVLFIFAAFVCLTIILVIIKIKKKGNEDFKLSFFKSDKDYMSKTFSSSGSHSFGSSYSGGSSSSSFSGGGGSSGGGGASGSW</sequence>
<gene>
    <name evidence="5" type="ordered locus">Murru_0970</name>
</gene>
<feature type="transmembrane region" description="Helical" evidence="2">
    <location>
        <begin position="176"/>
        <end position="198"/>
    </location>
</feature>
<feature type="chain" id="PRO_5003434695" description="TPM domain-containing protein" evidence="3">
    <location>
        <begin position="20"/>
        <end position="346"/>
    </location>
</feature>
<dbReference type="AlphaFoldDB" id="G2PLI5"/>
<dbReference type="InterPro" id="IPR007621">
    <property type="entry name" value="TPM_dom"/>
</dbReference>
<evidence type="ECO:0000256" key="2">
    <source>
        <dbReference type="SAM" id="Phobius"/>
    </source>
</evidence>
<dbReference type="eggNOG" id="COG1512">
    <property type="taxonomic scope" value="Bacteria"/>
</dbReference>
<dbReference type="PANTHER" id="PTHR30373:SF2">
    <property type="entry name" value="UPF0603 PROTEIN YGCG"/>
    <property type="match status" value="1"/>
</dbReference>
<evidence type="ECO:0000259" key="4">
    <source>
        <dbReference type="Pfam" id="PF04536"/>
    </source>
</evidence>
<dbReference type="Gene3D" id="3.10.310.50">
    <property type="match status" value="1"/>
</dbReference>
<dbReference type="Pfam" id="PF04536">
    <property type="entry name" value="TPM_phosphatase"/>
    <property type="match status" value="1"/>
</dbReference>
<proteinExistence type="predicted"/>
<feature type="transmembrane region" description="Helical" evidence="2">
    <location>
        <begin position="218"/>
        <end position="251"/>
    </location>
</feature>
<dbReference type="KEGG" id="mrs:Murru_0970"/>
<accession>G2PLI5</accession>
<feature type="transmembrane region" description="Helical" evidence="2">
    <location>
        <begin position="263"/>
        <end position="283"/>
    </location>
</feature>
<feature type="region of interest" description="Disordered" evidence="1">
    <location>
        <begin position="310"/>
        <end position="346"/>
    </location>
</feature>
<keyword evidence="6" id="KW-1185">Reference proteome</keyword>
<evidence type="ECO:0000256" key="3">
    <source>
        <dbReference type="SAM" id="SignalP"/>
    </source>
</evidence>
<dbReference type="Proteomes" id="UP000008908">
    <property type="component" value="Chromosome"/>
</dbReference>
<evidence type="ECO:0000313" key="5">
    <source>
        <dbReference type="EMBL" id="AEM70017.1"/>
    </source>
</evidence>
<dbReference type="RefSeq" id="WP_014032299.1">
    <property type="nucleotide sequence ID" value="NC_015945.1"/>
</dbReference>
<feature type="compositionally biased region" description="Gly residues" evidence="1">
    <location>
        <begin position="331"/>
        <end position="346"/>
    </location>
</feature>
<dbReference type="EMBL" id="CP002999">
    <property type="protein sequence ID" value="AEM70017.1"/>
    <property type="molecule type" value="Genomic_DNA"/>
</dbReference>
<evidence type="ECO:0000256" key="1">
    <source>
        <dbReference type="SAM" id="MobiDB-lite"/>
    </source>
</evidence>